<keyword evidence="1" id="KW-0472">Membrane</keyword>
<keyword evidence="1" id="KW-0812">Transmembrane</keyword>
<sequence length="64" mass="6370">MTKFLKNFAMDESGASAAEYALILAIVGSGIALAAFALGGAIETAISDATCQIEADDTAGLANC</sequence>
<accession>A0ABX2N3V2</accession>
<protein>
    <submittedName>
        <fullName evidence="2">Flp family type IVb pilin</fullName>
    </submittedName>
</protein>
<name>A0ABX2N3V2_9SPHN</name>
<comment type="caution">
    <text evidence="2">The sequence shown here is derived from an EMBL/GenBank/DDBJ whole genome shotgun (WGS) entry which is preliminary data.</text>
</comment>
<evidence type="ECO:0000313" key="2">
    <source>
        <dbReference type="EMBL" id="NVD28364.1"/>
    </source>
</evidence>
<dbReference type="Proteomes" id="UP000652427">
    <property type="component" value="Unassembled WGS sequence"/>
</dbReference>
<keyword evidence="1" id="KW-1133">Transmembrane helix</keyword>
<feature type="transmembrane region" description="Helical" evidence="1">
    <location>
        <begin position="20"/>
        <end position="42"/>
    </location>
</feature>
<gene>
    <name evidence="2" type="ORF">HUO14_10670</name>
</gene>
<reference evidence="2 3" key="1">
    <citation type="submission" date="2020-06" db="EMBL/GenBank/DDBJ databases">
        <authorList>
            <person name="Kim S.-J."/>
            <person name="Park S.-J."/>
        </authorList>
    </citation>
    <scope>NUCLEOTIDE SEQUENCE [LARGE SCALE GENOMIC DNA]</scope>
    <source>
        <strain evidence="2 3">SW-151</strain>
    </source>
</reference>
<dbReference type="EMBL" id="JABWMH010000003">
    <property type="protein sequence ID" value="NVD28364.1"/>
    <property type="molecule type" value="Genomic_DNA"/>
</dbReference>
<evidence type="ECO:0000313" key="3">
    <source>
        <dbReference type="Proteomes" id="UP000652427"/>
    </source>
</evidence>
<proteinExistence type="predicted"/>
<organism evidence="2 3">
    <name type="scientific">Parasphingorhabdus flavimaris</name>
    <dbReference type="NCBI Taxonomy" id="266812"/>
    <lineage>
        <taxon>Bacteria</taxon>
        <taxon>Pseudomonadati</taxon>
        <taxon>Pseudomonadota</taxon>
        <taxon>Alphaproteobacteria</taxon>
        <taxon>Sphingomonadales</taxon>
        <taxon>Sphingomonadaceae</taxon>
        <taxon>Parasphingorhabdus</taxon>
    </lineage>
</organism>
<keyword evidence="3" id="KW-1185">Reference proteome</keyword>
<evidence type="ECO:0000256" key="1">
    <source>
        <dbReference type="SAM" id="Phobius"/>
    </source>
</evidence>